<reference evidence="1" key="1">
    <citation type="submission" date="2024-09" db="EMBL/GenBank/DDBJ databases">
        <title>Black Yeasts Isolated from many extreme environments.</title>
        <authorList>
            <person name="Coleine C."/>
            <person name="Stajich J.E."/>
            <person name="Selbmann L."/>
        </authorList>
    </citation>
    <scope>NUCLEOTIDE SEQUENCE</scope>
    <source>
        <strain evidence="1">CCFEE 5737</strain>
    </source>
</reference>
<evidence type="ECO:0000313" key="1">
    <source>
        <dbReference type="EMBL" id="KAK3061260.1"/>
    </source>
</evidence>
<gene>
    <name evidence="1" type="ORF">LTS18_006668</name>
</gene>
<protein>
    <submittedName>
        <fullName evidence="1">Uncharacterized protein</fullName>
    </submittedName>
</protein>
<accession>A0ACC3D3R4</accession>
<dbReference type="EMBL" id="JAWDJW010007962">
    <property type="protein sequence ID" value="KAK3061260.1"/>
    <property type="molecule type" value="Genomic_DNA"/>
</dbReference>
<comment type="caution">
    <text evidence="1">The sequence shown here is derived from an EMBL/GenBank/DDBJ whole genome shotgun (WGS) entry which is preliminary data.</text>
</comment>
<dbReference type="Proteomes" id="UP001186974">
    <property type="component" value="Unassembled WGS sequence"/>
</dbReference>
<proteinExistence type="predicted"/>
<organism evidence="1 2">
    <name type="scientific">Coniosporium uncinatum</name>
    <dbReference type="NCBI Taxonomy" id="93489"/>
    <lineage>
        <taxon>Eukaryota</taxon>
        <taxon>Fungi</taxon>
        <taxon>Dikarya</taxon>
        <taxon>Ascomycota</taxon>
        <taxon>Pezizomycotina</taxon>
        <taxon>Dothideomycetes</taxon>
        <taxon>Dothideomycetes incertae sedis</taxon>
        <taxon>Coniosporium</taxon>
    </lineage>
</organism>
<evidence type="ECO:0000313" key="2">
    <source>
        <dbReference type="Proteomes" id="UP001186974"/>
    </source>
</evidence>
<feature type="non-terminal residue" evidence="1">
    <location>
        <position position="1"/>
    </location>
</feature>
<keyword evidence="2" id="KW-1185">Reference proteome</keyword>
<sequence>IPNLPGFYLLFRAWSHWKALRGAQHLEFLVKNKMITHTPSAMLDELYAAGLLHPSREHIRQAETPTQQQIDEEATKIETQIGSGKENVMMLQRWNGKLMAERLHLPELEVEVERAVEQVEKSLQSKQELQEEKTELDRAKRENAEKVGR</sequence>
<name>A0ACC3D3R4_9PEZI</name>